<accession>A0ABP7D9N5</accession>
<keyword evidence="3" id="KW-1185">Reference proteome</keyword>
<evidence type="ECO:0000313" key="3">
    <source>
        <dbReference type="Proteomes" id="UP001500902"/>
    </source>
</evidence>
<keyword evidence="1" id="KW-0472">Membrane</keyword>
<proteinExistence type="predicted"/>
<feature type="transmembrane region" description="Helical" evidence="1">
    <location>
        <begin position="51"/>
        <end position="73"/>
    </location>
</feature>
<keyword evidence="1" id="KW-1133">Transmembrane helix</keyword>
<evidence type="ECO:0000313" key="2">
    <source>
        <dbReference type="EMBL" id="GAA3702754.1"/>
    </source>
</evidence>
<organism evidence="2 3">
    <name type="scientific">Nonomuraea antimicrobica</name>
    <dbReference type="NCBI Taxonomy" id="561173"/>
    <lineage>
        <taxon>Bacteria</taxon>
        <taxon>Bacillati</taxon>
        <taxon>Actinomycetota</taxon>
        <taxon>Actinomycetes</taxon>
        <taxon>Streptosporangiales</taxon>
        <taxon>Streptosporangiaceae</taxon>
        <taxon>Nonomuraea</taxon>
    </lineage>
</organism>
<keyword evidence="1" id="KW-0812">Transmembrane</keyword>
<sequence>MVTNKIPRPMLGKSAINAPRRFGSGQLFIGLFCVFLALSNMAMGWSRTLSLALNLLAVGCTLIGSYFMLSALFPRRTP</sequence>
<feature type="transmembrane region" description="Helical" evidence="1">
    <location>
        <begin position="27"/>
        <end position="45"/>
    </location>
</feature>
<dbReference type="EMBL" id="BAAAZP010000170">
    <property type="protein sequence ID" value="GAA3702754.1"/>
    <property type="molecule type" value="Genomic_DNA"/>
</dbReference>
<dbReference type="Proteomes" id="UP001500902">
    <property type="component" value="Unassembled WGS sequence"/>
</dbReference>
<evidence type="ECO:0000256" key="1">
    <source>
        <dbReference type="SAM" id="Phobius"/>
    </source>
</evidence>
<protein>
    <submittedName>
        <fullName evidence="2">Uncharacterized protein</fullName>
    </submittedName>
</protein>
<reference evidence="3" key="1">
    <citation type="journal article" date="2019" name="Int. J. Syst. Evol. Microbiol.">
        <title>The Global Catalogue of Microorganisms (GCM) 10K type strain sequencing project: providing services to taxonomists for standard genome sequencing and annotation.</title>
        <authorList>
            <consortium name="The Broad Institute Genomics Platform"/>
            <consortium name="The Broad Institute Genome Sequencing Center for Infectious Disease"/>
            <person name="Wu L."/>
            <person name="Ma J."/>
        </authorList>
    </citation>
    <scope>NUCLEOTIDE SEQUENCE [LARGE SCALE GENOMIC DNA]</scope>
    <source>
        <strain evidence="3">JCM 16904</strain>
    </source>
</reference>
<comment type="caution">
    <text evidence="2">The sequence shown here is derived from an EMBL/GenBank/DDBJ whole genome shotgun (WGS) entry which is preliminary data.</text>
</comment>
<name>A0ABP7D9N5_9ACTN</name>
<gene>
    <name evidence="2" type="ORF">GCM10022224_080690</name>
</gene>